<accession>X0S1M7</accession>
<dbReference type="AlphaFoldDB" id="X0S1M7"/>
<dbReference type="EMBL" id="BARS01007773">
    <property type="protein sequence ID" value="GAF69166.1"/>
    <property type="molecule type" value="Genomic_DNA"/>
</dbReference>
<feature type="non-terminal residue" evidence="1">
    <location>
        <position position="386"/>
    </location>
</feature>
<dbReference type="GO" id="GO:0006397">
    <property type="term" value="P:mRNA processing"/>
    <property type="evidence" value="ECO:0007669"/>
    <property type="project" value="InterPro"/>
</dbReference>
<dbReference type="PROSITE" id="PS50293">
    <property type="entry name" value="TPR_REGION"/>
    <property type="match status" value="1"/>
</dbReference>
<dbReference type="SUPFAM" id="SSF81901">
    <property type="entry name" value="HCP-like"/>
    <property type="match status" value="1"/>
</dbReference>
<dbReference type="PANTHER" id="PTHR44917:SF1">
    <property type="entry name" value="PROTEIN HIGH CHLOROPHYLL FLUORESCENT 107"/>
    <property type="match status" value="1"/>
</dbReference>
<dbReference type="GO" id="GO:0003727">
    <property type="term" value="F:single-stranded RNA binding"/>
    <property type="evidence" value="ECO:0007669"/>
    <property type="project" value="TreeGrafter"/>
</dbReference>
<dbReference type="InterPro" id="IPR044624">
    <property type="entry name" value="Mbb1-like"/>
</dbReference>
<dbReference type="GO" id="GO:0006417">
    <property type="term" value="P:regulation of translation"/>
    <property type="evidence" value="ECO:0007669"/>
    <property type="project" value="TreeGrafter"/>
</dbReference>
<gene>
    <name evidence="1" type="ORF">S01H1_14908</name>
</gene>
<dbReference type="PANTHER" id="PTHR44917">
    <property type="entry name" value="PROTEIN HIGH CHLOROPHYLL FLUORESCENT 107"/>
    <property type="match status" value="1"/>
</dbReference>
<dbReference type="Pfam" id="PF13181">
    <property type="entry name" value="TPR_8"/>
    <property type="match status" value="1"/>
</dbReference>
<name>X0S1M7_9ZZZZ</name>
<dbReference type="InterPro" id="IPR019734">
    <property type="entry name" value="TPR_rpt"/>
</dbReference>
<dbReference type="SMART" id="SM00386">
    <property type="entry name" value="HAT"/>
    <property type="match status" value="3"/>
</dbReference>
<organism evidence="1">
    <name type="scientific">marine sediment metagenome</name>
    <dbReference type="NCBI Taxonomy" id="412755"/>
    <lineage>
        <taxon>unclassified sequences</taxon>
        <taxon>metagenomes</taxon>
        <taxon>ecological metagenomes</taxon>
    </lineage>
</organism>
<dbReference type="InterPro" id="IPR011990">
    <property type="entry name" value="TPR-like_helical_dom_sf"/>
</dbReference>
<evidence type="ECO:0000313" key="1">
    <source>
        <dbReference type="EMBL" id="GAF69166.1"/>
    </source>
</evidence>
<sequence length="386" mass="44341">MFRKKAKRQLLVALLEAKHNRAFEDYVRGELEALENRFGREVRHACTYVSALHRFDLPMPSNLLQRLLPSTHLDDVLGWTHGLLTELLPKQAGIMTRHALIAEIIFGKEPYVQHRYEEIINAAESEHEHLIGRTLHTLILRAEIALADGLFRIAHQRFPSNVVLFQMHAVSAKSAGDTKRARELFGKAIEVDPKHVPAWQAWAVMEGGQGNIGDSEKEYTARWLFKKAIEVDPKNAHAWQAWAVMEGGQGNIGDSEKEYTARWLFKKAIEVDPKNAPVWQAWAGIEAKSDNIGGLDKEFTARWLFKKATESNPHDPLPLTQWADIEKKQRNWTQAEQLYLHAAEIERDKKSRARIYFDVGTMFANLNDRRKEEKYLLLAIKFNPND</sequence>
<proteinExistence type="predicted"/>
<dbReference type="GO" id="GO:0003729">
    <property type="term" value="F:mRNA binding"/>
    <property type="evidence" value="ECO:0007669"/>
    <property type="project" value="InterPro"/>
</dbReference>
<reference evidence="1" key="1">
    <citation type="journal article" date="2014" name="Front. Microbiol.">
        <title>High frequency of phylogenetically diverse reductive dehalogenase-homologous genes in deep subseafloor sedimentary metagenomes.</title>
        <authorList>
            <person name="Kawai M."/>
            <person name="Futagami T."/>
            <person name="Toyoda A."/>
            <person name="Takaki Y."/>
            <person name="Nishi S."/>
            <person name="Hori S."/>
            <person name="Arai W."/>
            <person name="Tsubouchi T."/>
            <person name="Morono Y."/>
            <person name="Uchiyama I."/>
            <person name="Ito T."/>
            <person name="Fujiyama A."/>
            <person name="Inagaki F."/>
            <person name="Takami H."/>
        </authorList>
    </citation>
    <scope>NUCLEOTIDE SEQUENCE</scope>
    <source>
        <strain evidence="1">Expedition CK06-06</strain>
    </source>
</reference>
<comment type="caution">
    <text evidence="1">The sequence shown here is derived from an EMBL/GenBank/DDBJ whole genome shotgun (WGS) entry which is preliminary data.</text>
</comment>
<dbReference type="Gene3D" id="1.25.40.10">
    <property type="entry name" value="Tetratricopeptide repeat domain"/>
    <property type="match status" value="1"/>
</dbReference>
<dbReference type="InterPro" id="IPR003107">
    <property type="entry name" value="HAT"/>
</dbReference>
<dbReference type="SMART" id="SM00028">
    <property type="entry name" value="TPR"/>
    <property type="match status" value="3"/>
</dbReference>
<protein>
    <submittedName>
        <fullName evidence="1">Uncharacterized protein</fullName>
    </submittedName>
</protein>